<dbReference type="VEuPathDB" id="PlasmoDB:PYYM_1314200"/>
<feature type="compositionally biased region" description="Basic and acidic residues" evidence="1">
    <location>
        <begin position="917"/>
        <end position="931"/>
    </location>
</feature>
<dbReference type="AlphaFoldDB" id="A0A077YAK6"/>
<reference evidence="3" key="2">
    <citation type="submission" date="2014-05" db="EMBL/GenBank/DDBJ databases">
        <authorList>
            <person name="Aslett M.A."/>
            <person name="De Silva N."/>
        </authorList>
    </citation>
    <scope>NUCLEOTIDE SEQUENCE</scope>
    <source>
        <strain evidence="3">17X</strain>
    </source>
</reference>
<dbReference type="Proteomes" id="UP000072904">
    <property type="component" value="Chromosome 13"/>
</dbReference>
<dbReference type="Gene3D" id="3.30.420.10">
    <property type="entry name" value="Ribonuclease H-like superfamily/Ribonuclease H"/>
    <property type="match status" value="1"/>
</dbReference>
<dbReference type="EMBL" id="LM993667">
    <property type="protein sequence ID" value="VTZ80549.1"/>
    <property type="molecule type" value="Genomic_DNA"/>
</dbReference>
<reference evidence="2" key="3">
    <citation type="submission" date="2014-05" db="EMBL/GenBank/DDBJ databases">
        <authorList>
            <person name="Aslett A.Martin."/>
            <person name="De Silva Nishadi"/>
        </authorList>
    </citation>
    <scope>NUCLEOTIDE SEQUENCE</scope>
    <source>
        <strain evidence="2">YM</strain>
    </source>
</reference>
<dbReference type="VEuPathDB" id="PlasmoDB:PY17X_1317200"/>
<keyword evidence="2" id="KW-0269">Exonuclease</keyword>
<dbReference type="GO" id="GO:0000166">
    <property type="term" value="F:nucleotide binding"/>
    <property type="evidence" value="ECO:0007669"/>
    <property type="project" value="InterPro"/>
</dbReference>
<dbReference type="GO" id="GO:0071035">
    <property type="term" value="P:nuclear polyadenylation-dependent rRNA catabolic process"/>
    <property type="evidence" value="ECO:0007669"/>
    <property type="project" value="TreeGrafter"/>
</dbReference>
<dbReference type="GO" id="GO:0071051">
    <property type="term" value="P:poly(A)-dependent snoRNA 3'-end processing"/>
    <property type="evidence" value="ECO:0007669"/>
    <property type="project" value="TreeGrafter"/>
</dbReference>
<feature type="compositionally biased region" description="Low complexity" evidence="1">
    <location>
        <begin position="969"/>
        <end position="984"/>
    </location>
</feature>
<dbReference type="InterPro" id="IPR045092">
    <property type="entry name" value="Rrp6-like"/>
</dbReference>
<dbReference type="GO" id="GO:0071037">
    <property type="term" value="P:nuclear polyadenylation-dependent snRNA catabolic process"/>
    <property type="evidence" value="ECO:0007669"/>
    <property type="project" value="TreeGrafter"/>
</dbReference>
<dbReference type="PANTHER" id="PTHR12124:SF47">
    <property type="entry name" value="EXOSOME COMPONENT 10"/>
    <property type="match status" value="1"/>
</dbReference>
<dbReference type="SUPFAM" id="SSF53098">
    <property type="entry name" value="Ribonuclease H-like"/>
    <property type="match status" value="1"/>
</dbReference>
<feature type="compositionally biased region" description="Basic and acidic residues" evidence="1">
    <location>
        <begin position="212"/>
        <end position="221"/>
    </location>
</feature>
<dbReference type="KEGG" id="pyo:PY17X_1317200"/>
<keyword evidence="2" id="KW-0378">Hydrolase</keyword>
<dbReference type="InterPro" id="IPR036397">
    <property type="entry name" value="RNaseH_sf"/>
</dbReference>
<dbReference type="GO" id="GO:0000176">
    <property type="term" value="C:nuclear exosome (RNase complex)"/>
    <property type="evidence" value="ECO:0007669"/>
    <property type="project" value="TreeGrafter"/>
</dbReference>
<sequence>MEYCRKKIEQLLRLKEVGENETKNETKNEATNGATDEINNFVTNKLLNDVVEIVKLTNKLPYTKSDDNNNNTERISNNEDINILKNSLLKIIYDLLIYSTNDKNKKKKLLENYENNTIPELGNEENYHIISSVLEEIVQRSEKFLNLFNLNDVDNVFSNLQNSKLDNNINDSVKLVNTNLEDETEKNNEIDSIYKNMINKNILQTSELNETNDVKKNDKNQKTKKRKKDNSNNNNNNNNNQNGSTNNNIIKENEHGKTKKKKLLLNNNSNNIKNSLAHLINNYAKYFIPRIHIKHNKLIDLEPKLIEAMKYQENIIKMKKKALLYNDQYKNNKLKDIKSIEIVNEIFKEKEIKDFETLSNVSEISEVDKNTIDDDKIEKHYNDMNSKSDLLILKEDIPINEYFFYKLLKKIDKKINKYCEKYNVIINNPYTFEINNLINMYINYDENVQKFLNIKKGLTKPININSKEYKIINNKNDLINMINTIKNTCDKISIINLIDYKNSYHGFTSLILIGTQDIDYIINVFNMFEDIYLLNEITTDSKILKITYNSENLILFFQKDFSIYFINIIDLLLCANCLNIKNSIPYLIFNYFNVNIGLTSITSVPLDKPLSLESIQIFRTHSHYLYNLFDYIITDLYYNYIFNRVKKENIDSTSIKVDKSDEDIISQKEHCIQNQGNYNYTLNLSNEINRIYNTNVYVNFEKIKFSDITPEEEKQGINIIKTMFIKSNEICLIKFEIQNENDNISKTKEKIKQIINTSYNTTCCDKLIENILIWRQKLSKKINLPNDNILNIHNIISIILNDSTSISNLKNNITPLNNIISENIESLFEVIVKSNINNNNLNIANTKSKKGNIFFYHNYLKNSNQNDHIPLENESNLISFCNHNNNNNDTELNSYDNYIIVPNMYFQSISNNATNKSGEKNDKNEINHLNKGDEMFALEKTFFSEYKNEQDDDNDDDNDNNDNDDDNDNNNSSNISSSNSSSNNFINHNLKCENYTSLSSLIISMNKIKEQMLNGNTSNNSGNNIKDEELKVKKDILKNKKKEGNNGNKNKQKYKSYNNQYNIKNKKGKISGKNILDEIM</sequence>
<dbReference type="GO" id="GO:0000467">
    <property type="term" value="P:exonucleolytic trimming to generate mature 3'-end of 5.8S rRNA from tricistronic rRNA transcript (SSU-rRNA, 5.8S rRNA, LSU-rRNA)"/>
    <property type="evidence" value="ECO:0007669"/>
    <property type="project" value="InterPro"/>
</dbReference>
<dbReference type="PANTHER" id="PTHR12124">
    <property type="entry name" value="POLYMYOSITIS/SCLERODERMA AUTOANTIGEN-RELATED"/>
    <property type="match status" value="1"/>
</dbReference>
<dbReference type="SUPFAM" id="SSF47819">
    <property type="entry name" value="HRDC-like"/>
    <property type="match status" value="1"/>
</dbReference>
<evidence type="ECO:0000313" key="2">
    <source>
        <dbReference type="EMBL" id="CDU19792.1"/>
    </source>
</evidence>
<evidence type="ECO:0000256" key="1">
    <source>
        <dbReference type="SAM" id="MobiDB-lite"/>
    </source>
</evidence>
<dbReference type="GeneID" id="34860098"/>
<evidence type="ECO:0000313" key="3">
    <source>
        <dbReference type="EMBL" id="VTZ80549.1"/>
    </source>
</evidence>
<dbReference type="OrthoDB" id="2250022at2759"/>
<dbReference type="InterPro" id="IPR012337">
    <property type="entry name" value="RNaseH-like_sf"/>
</dbReference>
<protein>
    <submittedName>
        <fullName evidence="2">Exosome complex exonuclease RRP6, putative</fullName>
    </submittedName>
</protein>
<dbReference type="GO" id="GO:0071039">
    <property type="term" value="P:nuclear polyadenylation-dependent CUT catabolic process"/>
    <property type="evidence" value="ECO:0007669"/>
    <property type="project" value="TreeGrafter"/>
</dbReference>
<feature type="region of interest" description="Disordered" evidence="1">
    <location>
        <begin position="912"/>
        <end position="931"/>
    </location>
</feature>
<evidence type="ECO:0000313" key="4">
    <source>
        <dbReference type="Proteomes" id="UP000072874"/>
    </source>
</evidence>
<keyword evidence="2" id="KW-0540">Nuclease</keyword>
<feature type="compositionally biased region" description="Low complexity" evidence="1">
    <location>
        <begin position="231"/>
        <end position="250"/>
    </location>
</feature>
<proteinExistence type="predicted"/>
<dbReference type="GO" id="GO:0071038">
    <property type="term" value="P:TRAMP-dependent tRNA surveillance pathway"/>
    <property type="evidence" value="ECO:0007669"/>
    <property type="project" value="TreeGrafter"/>
</dbReference>
<accession>A0A077YAK6</accession>
<dbReference type="GO" id="GO:0071044">
    <property type="term" value="P:histone mRNA catabolic process"/>
    <property type="evidence" value="ECO:0007669"/>
    <property type="project" value="TreeGrafter"/>
</dbReference>
<organism evidence="2 5">
    <name type="scientific">Plasmodium yoelii</name>
    <dbReference type="NCBI Taxonomy" id="5861"/>
    <lineage>
        <taxon>Eukaryota</taxon>
        <taxon>Sar</taxon>
        <taxon>Alveolata</taxon>
        <taxon>Apicomplexa</taxon>
        <taxon>Aconoidasida</taxon>
        <taxon>Haemosporida</taxon>
        <taxon>Plasmodiidae</taxon>
        <taxon>Plasmodium</taxon>
        <taxon>Plasmodium (Vinckeia)</taxon>
    </lineage>
</organism>
<feature type="region of interest" description="Disordered" evidence="1">
    <location>
        <begin position="209"/>
        <end position="250"/>
    </location>
</feature>
<name>A0A077YAK6_PLAYE</name>
<feature type="compositionally biased region" description="Acidic residues" evidence="1">
    <location>
        <begin position="950"/>
        <end position="968"/>
    </location>
</feature>
<dbReference type="GO" id="GO:0071040">
    <property type="term" value="P:nuclear polyadenylation-dependent antisense transcript catabolic process"/>
    <property type="evidence" value="ECO:0007669"/>
    <property type="project" value="TreeGrafter"/>
</dbReference>
<dbReference type="RefSeq" id="XP_022813542.1">
    <property type="nucleotide sequence ID" value="XM_022957061.1"/>
</dbReference>
<dbReference type="GO" id="GO:0071036">
    <property type="term" value="P:nuclear polyadenylation-dependent snoRNA catabolic process"/>
    <property type="evidence" value="ECO:0007669"/>
    <property type="project" value="TreeGrafter"/>
</dbReference>
<reference evidence="3" key="4">
    <citation type="submission" date="2019-05" db="EMBL/GenBank/DDBJ databases">
        <authorList>
            <consortium name="Pathogen Informatics"/>
        </authorList>
    </citation>
    <scope>NUCLEOTIDE SEQUENCE</scope>
    <source>
        <strain evidence="3">17X</strain>
    </source>
</reference>
<feature type="region of interest" description="Disordered" evidence="1">
    <location>
        <begin position="948"/>
        <end position="984"/>
    </location>
</feature>
<gene>
    <name evidence="3" type="ORF">PY17X_1317200</name>
    <name evidence="2" type="ORF">PYYM_1314200</name>
</gene>
<dbReference type="GO" id="GO:0000175">
    <property type="term" value="F:3'-5'-RNA exonuclease activity"/>
    <property type="evidence" value="ECO:0007669"/>
    <property type="project" value="InterPro"/>
</dbReference>
<dbReference type="GO" id="GO:0005730">
    <property type="term" value="C:nucleolus"/>
    <property type="evidence" value="ECO:0007669"/>
    <property type="project" value="TreeGrafter"/>
</dbReference>
<reference evidence="4 5" key="1">
    <citation type="journal article" date="2014" name="BMC Biol.">
        <title>A comprehensive evaluation of rodent malaria parasite genomes and gene expression.</title>
        <authorList>
            <person name="Otto T.D."/>
            <person name="Bohme U."/>
            <person name="Jackson A.P."/>
            <person name="Hunt M."/>
            <person name="Franke-Fayard B."/>
            <person name="Hoeijmakers W.A."/>
            <person name="Religa A.A."/>
            <person name="Robertson L."/>
            <person name="Sanders M."/>
            <person name="Ogun S.A."/>
            <person name="Cunningham D."/>
            <person name="Erhart A."/>
            <person name="Billker O."/>
            <person name="Khan S.M."/>
            <person name="Stunnenberg H.G."/>
            <person name="Langhorne J."/>
            <person name="Holder A.A."/>
            <person name="Waters A.P."/>
            <person name="Newbold C.I."/>
            <person name="Pain A."/>
            <person name="Berriman M."/>
            <person name="Janse C.J."/>
        </authorList>
    </citation>
    <scope>NUCLEOTIDE SEQUENCE [LARGE SCALE GENOMIC DNA]</scope>
    <source>
        <strain evidence="3 4">17X</strain>
        <strain evidence="2 5">YM</strain>
    </source>
</reference>
<dbReference type="InterPro" id="IPR010997">
    <property type="entry name" value="HRDC-like_sf"/>
</dbReference>
<dbReference type="EMBL" id="LK934641">
    <property type="protein sequence ID" value="CDU19792.1"/>
    <property type="molecule type" value="Genomic_DNA"/>
</dbReference>
<dbReference type="VEuPathDB" id="PlasmoDB:Py17XNL_001303037"/>
<dbReference type="Proteomes" id="UP000072874">
    <property type="component" value="Chromosome 13"/>
</dbReference>
<dbReference type="OMA" id="FFWKMLK"/>
<dbReference type="GO" id="GO:0003727">
    <property type="term" value="F:single-stranded RNA binding"/>
    <property type="evidence" value="ECO:0007669"/>
    <property type="project" value="TreeGrafter"/>
</dbReference>
<evidence type="ECO:0000313" key="5">
    <source>
        <dbReference type="Proteomes" id="UP000072904"/>
    </source>
</evidence>